<accession>A0A835BS92</accession>
<dbReference type="EMBL" id="JACEFO010001756">
    <property type="protein sequence ID" value="KAF8708683.1"/>
    <property type="molecule type" value="Genomic_DNA"/>
</dbReference>
<sequence>MVNLGSNLAQWRSMQQGGPHRGGVAPWVPSSLAEQLGRRNDHPYPLAVTSCNRPATRHLSSPILSSRANRAARCPASHAPARSAVAVACCRLAAVLFRLRLFAADLVHPRCSNSPLAAIYSLSKFIEYAAVIVLPKVKELKNWEAEFFIKDQLGHTLFDLTCKPLALRHGRAGASRLAVILPHAPARDLPPASMASSFRARAPAPASPCVAPAAAPARLAGGRSDVRAHRWKQQEDEVCPFSLSGLIILLYWRHEIWCGTPIMSNMSPSDVEETRARTAPPHGLYPGMRASAPLLPGAARPLDPGHRPVDPEELLLVVVHGEEGGAPAPSRIRPGHGEARISGEAGWRRLHGESRRRRSRDESQNGREKKEREKEKWGPHPPRSVNDNESPLGGLLGAASSNPIHAATGDAPLKLAPAPPENGWLPRRTIYPAQPGAVVVSSGLCDCFSDCGVCCMTCWFPCVNFSCTELKKRNFEPELGWDLNVQNGAGADMHPPAAQGMGR</sequence>
<feature type="compositionally biased region" description="Basic and acidic residues" evidence="1">
    <location>
        <begin position="335"/>
        <end position="378"/>
    </location>
</feature>
<reference evidence="2" key="1">
    <citation type="submission" date="2020-07" db="EMBL/GenBank/DDBJ databases">
        <title>Genome sequence and genetic diversity analysis of an under-domesticated orphan crop, white fonio (Digitaria exilis).</title>
        <authorList>
            <person name="Bennetzen J.L."/>
            <person name="Chen S."/>
            <person name="Ma X."/>
            <person name="Wang X."/>
            <person name="Yssel A.E.J."/>
            <person name="Chaluvadi S.R."/>
            <person name="Johnson M."/>
            <person name="Gangashetty P."/>
            <person name="Hamidou F."/>
            <person name="Sanogo M.D."/>
            <person name="Zwaenepoel A."/>
            <person name="Wallace J."/>
            <person name="Van De Peer Y."/>
            <person name="Van Deynze A."/>
        </authorList>
    </citation>
    <scope>NUCLEOTIDE SEQUENCE</scope>
    <source>
        <tissue evidence="2">Leaves</tissue>
    </source>
</reference>
<name>A0A835BS92_9POAL</name>
<gene>
    <name evidence="2" type="ORF">HU200_030065</name>
</gene>
<keyword evidence="3" id="KW-1185">Reference proteome</keyword>
<proteinExistence type="predicted"/>
<organism evidence="2 3">
    <name type="scientific">Digitaria exilis</name>
    <dbReference type="NCBI Taxonomy" id="1010633"/>
    <lineage>
        <taxon>Eukaryota</taxon>
        <taxon>Viridiplantae</taxon>
        <taxon>Streptophyta</taxon>
        <taxon>Embryophyta</taxon>
        <taxon>Tracheophyta</taxon>
        <taxon>Spermatophyta</taxon>
        <taxon>Magnoliopsida</taxon>
        <taxon>Liliopsida</taxon>
        <taxon>Poales</taxon>
        <taxon>Poaceae</taxon>
        <taxon>PACMAD clade</taxon>
        <taxon>Panicoideae</taxon>
        <taxon>Panicodae</taxon>
        <taxon>Paniceae</taxon>
        <taxon>Anthephorinae</taxon>
        <taxon>Digitaria</taxon>
    </lineage>
</organism>
<dbReference type="OrthoDB" id="1045822at2759"/>
<comment type="caution">
    <text evidence="2">The sequence shown here is derived from an EMBL/GenBank/DDBJ whole genome shotgun (WGS) entry which is preliminary data.</text>
</comment>
<dbReference type="Proteomes" id="UP000636709">
    <property type="component" value="Unassembled WGS sequence"/>
</dbReference>
<evidence type="ECO:0000313" key="3">
    <source>
        <dbReference type="Proteomes" id="UP000636709"/>
    </source>
</evidence>
<feature type="region of interest" description="Disordered" evidence="1">
    <location>
        <begin position="324"/>
        <end position="420"/>
    </location>
</feature>
<protein>
    <submittedName>
        <fullName evidence="2">Uncharacterized protein</fullName>
    </submittedName>
</protein>
<dbReference type="AlphaFoldDB" id="A0A835BS92"/>
<evidence type="ECO:0000313" key="2">
    <source>
        <dbReference type="EMBL" id="KAF8708683.1"/>
    </source>
</evidence>
<evidence type="ECO:0000256" key="1">
    <source>
        <dbReference type="SAM" id="MobiDB-lite"/>
    </source>
</evidence>